<sequence>MASHTHTQPELSNLIWYQSQLKSKPLKLSPSGSAPYEEEDLSLASSHEVYGQGLAILVPRRLVQEKNTSGSKEDGVKSLAPSGDEERRGL</sequence>
<comment type="caution">
    <text evidence="2">The sequence shown here is derived from an EMBL/GenBank/DDBJ whole genome shotgun (WGS) entry which is preliminary data.</text>
</comment>
<feature type="region of interest" description="Disordered" evidence="1">
    <location>
        <begin position="65"/>
        <end position="90"/>
    </location>
</feature>
<evidence type="ECO:0000313" key="3">
    <source>
        <dbReference type="Proteomes" id="UP000823674"/>
    </source>
</evidence>
<dbReference type="Proteomes" id="UP000823674">
    <property type="component" value="Unassembled WGS sequence"/>
</dbReference>
<evidence type="ECO:0000256" key="1">
    <source>
        <dbReference type="SAM" id="MobiDB-lite"/>
    </source>
</evidence>
<gene>
    <name evidence="2" type="primary">A08p011790.1_BraROA</name>
    <name evidence="2" type="ORF">IGI04_042755</name>
</gene>
<reference evidence="2 3" key="1">
    <citation type="submission" date="2021-03" db="EMBL/GenBank/DDBJ databases">
        <authorList>
            <person name="King G.J."/>
            <person name="Bancroft I."/>
            <person name="Baten A."/>
            <person name="Bloomfield J."/>
            <person name="Borpatragohain P."/>
            <person name="He Z."/>
            <person name="Irish N."/>
            <person name="Irwin J."/>
            <person name="Liu K."/>
            <person name="Mauleon R.P."/>
            <person name="Moore J."/>
            <person name="Morris R."/>
            <person name="Ostergaard L."/>
            <person name="Wang B."/>
            <person name="Wells R."/>
        </authorList>
    </citation>
    <scope>NUCLEOTIDE SEQUENCE [LARGE SCALE GENOMIC DNA]</scope>
    <source>
        <strain evidence="2">R-o-18</strain>
        <tissue evidence="2">Leaf</tissue>
    </source>
</reference>
<name>A0ABQ7KL21_BRACM</name>
<protein>
    <submittedName>
        <fullName evidence="2">Uncharacterized protein</fullName>
    </submittedName>
</protein>
<organism evidence="2 3">
    <name type="scientific">Brassica rapa subsp. trilocularis</name>
    <dbReference type="NCBI Taxonomy" id="1813537"/>
    <lineage>
        <taxon>Eukaryota</taxon>
        <taxon>Viridiplantae</taxon>
        <taxon>Streptophyta</taxon>
        <taxon>Embryophyta</taxon>
        <taxon>Tracheophyta</taxon>
        <taxon>Spermatophyta</taxon>
        <taxon>Magnoliopsida</taxon>
        <taxon>eudicotyledons</taxon>
        <taxon>Gunneridae</taxon>
        <taxon>Pentapetalae</taxon>
        <taxon>rosids</taxon>
        <taxon>malvids</taxon>
        <taxon>Brassicales</taxon>
        <taxon>Brassicaceae</taxon>
        <taxon>Brassiceae</taxon>
        <taxon>Brassica</taxon>
    </lineage>
</organism>
<keyword evidence="3" id="KW-1185">Reference proteome</keyword>
<proteinExistence type="predicted"/>
<evidence type="ECO:0000313" key="2">
    <source>
        <dbReference type="EMBL" id="KAG5373934.1"/>
    </source>
</evidence>
<dbReference type="EMBL" id="JADBGQ010000066">
    <property type="protein sequence ID" value="KAG5373934.1"/>
    <property type="molecule type" value="Genomic_DNA"/>
</dbReference>
<accession>A0ABQ7KL21</accession>